<comment type="caution">
    <text evidence="2">The sequence shown here is derived from an EMBL/GenBank/DDBJ whole genome shotgun (WGS) entry which is preliminary data.</text>
</comment>
<reference evidence="2 3" key="1">
    <citation type="journal article" date="2024" name="J Genomics">
        <title>Draft genome sequencing and assembly of Favolaschia claudopus CIRM-BRFM 2984 isolated from oak limbs.</title>
        <authorList>
            <person name="Navarro D."/>
            <person name="Drula E."/>
            <person name="Chaduli D."/>
            <person name="Cazenave R."/>
            <person name="Ahrendt S."/>
            <person name="Wang J."/>
            <person name="Lipzen A."/>
            <person name="Daum C."/>
            <person name="Barry K."/>
            <person name="Grigoriev I.V."/>
            <person name="Favel A."/>
            <person name="Rosso M.N."/>
            <person name="Martin F."/>
        </authorList>
    </citation>
    <scope>NUCLEOTIDE SEQUENCE [LARGE SCALE GENOMIC DNA]</scope>
    <source>
        <strain evidence="2 3">CIRM-BRFM 2984</strain>
    </source>
</reference>
<protein>
    <submittedName>
        <fullName evidence="2">Uncharacterized protein</fullName>
    </submittedName>
</protein>
<proteinExistence type="predicted"/>
<name>A0AAW0ATH8_9AGAR</name>
<accession>A0AAW0ATH8</accession>
<evidence type="ECO:0000313" key="3">
    <source>
        <dbReference type="Proteomes" id="UP001362999"/>
    </source>
</evidence>
<sequence length="84" mass="8747">MSSKNNTKGGKDYTTTGSGTNSEWLIRVTTGADATMGMGKGAGTTTLTGEDGSYYYNNPDGSTYFDNGKGSSTYTSPNGHVAKR</sequence>
<keyword evidence="3" id="KW-1185">Reference proteome</keyword>
<feature type="region of interest" description="Disordered" evidence="1">
    <location>
        <begin position="58"/>
        <end position="84"/>
    </location>
</feature>
<dbReference type="AlphaFoldDB" id="A0AAW0ATH8"/>
<feature type="region of interest" description="Disordered" evidence="1">
    <location>
        <begin position="1"/>
        <end position="21"/>
    </location>
</feature>
<organism evidence="2 3">
    <name type="scientific">Favolaschia claudopus</name>
    <dbReference type="NCBI Taxonomy" id="2862362"/>
    <lineage>
        <taxon>Eukaryota</taxon>
        <taxon>Fungi</taxon>
        <taxon>Dikarya</taxon>
        <taxon>Basidiomycota</taxon>
        <taxon>Agaricomycotina</taxon>
        <taxon>Agaricomycetes</taxon>
        <taxon>Agaricomycetidae</taxon>
        <taxon>Agaricales</taxon>
        <taxon>Marasmiineae</taxon>
        <taxon>Mycenaceae</taxon>
        <taxon>Favolaschia</taxon>
    </lineage>
</organism>
<dbReference type="Proteomes" id="UP001362999">
    <property type="component" value="Unassembled WGS sequence"/>
</dbReference>
<evidence type="ECO:0000256" key="1">
    <source>
        <dbReference type="SAM" id="MobiDB-lite"/>
    </source>
</evidence>
<evidence type="ECO:0000313" key="2">
    <source>
        <dbReference type="EMBL" id="KAK7016283.1"/>
    </source>
</evidence>
<gene>
    <name evidence="2" type="ORF">R3P38DRAFT_3203426</name>
</gene>
<feature type="compositionally biased region" description="Polar residues" evidence="1">
    <location>
        <begin position="58"/>
        <end position="78"/>
    </location>
</feature>
<dbReference type="EMBL" id="JAWWNJ010000051">
    <property type="protein sequence ID" value="KAK7016283.1"/>
    <property type="molecule type" value="Genomic_DNA"/>
</dbReference>